<dbReference type="PANTHER" id="PTHR34982">
    <property type="entry name" value="YOP PROTEINS TRANSLOCATION PROTEIN L"/>
    <property type="match status" value="1"/>
</dbReference>
<evidence type="ECO:0000256" key="1">
    <source>
        <dbReference type="ARBA" id="ARBA00003041"/>
    </source>
</evidence>
<dbReference type="GO" id="GO:0071973">
    <property type="term" value="P:bacterial-type flagellum-dependent cell motility"/>
    <property type="evidence" value="ECO:0007669"/>
    <property type="project" value="InterPro"/>
</dbReference>
<dbReference type="Proteomes" id="UP000056090">
    <property type="component" value="Chromosome"/>
</dbReference>
<evidence type="ECO:0000256" key="7">
    <source>
        <dbReference type="ARBA" id="ARBA00022795"/>
    </source>
</evidence>
<dbReference type="GO" id="GO:0015031">
    <property type="term" value="P:protein transport"/>
    <property type="evidence" value="ECO:0007669"/>
    <property type="project" value="UniProtKB-KW"/>
</dbReference>
<evidence type="ECO:0000256" key="5">
    <source>
        <dbReference type="ARBA" id="ARBA00022448"/>
    </source>
</evidence>
<evidence type="ECO:0000256" key="3">
    <source>
        <dbReference type="ARBA" id="ARBA00006602"/>
    </source>
</evidence>
<dbReference type="EMBL" id="CP008849">
    <property type="protein sequence ID" value="AIF98150.1"/>
    <property type="molecule type" value="Genomic_DNA"/>
</dbReference>
<reference evidence="12 13" key="1">
    <citation type="submission" date="2014-06" db="EMBL/GenBank/DDBJ databases">
        <title>Genomes of Alteromonas australica, a world apart.</title>
        <authorList>
            <person name="Gonzaga A."/>
            <person name="Lopez-Perez M."/>
            <person name="Rodriguez-Valera F."/>
        </authorList>
    </citation>
    <scope>NUCLEOTIDE SEQUENCE [LARGE SCALE GENOMIC DNA]</scope>
    <source>
        <strain evidence="12 13">H 17</strain>
    </source>
</reference>
<protein>
    <recommendedName>
        <fullName evidence="4">Flagellar assembly protein FliH</fullName>
    </recommendedName>
</protein>
<dbReference type="eggNOG" id="COG1317">
    <property type="taxonomic scope" value="Bacteria"/>
</dbReference>
<evidence type="ECO:0000256" key="4">
    <source>
        <dbReference type="ARBA" id="ARBA00016507"/>
    </source>
</evidence>
<dbReference type="Pfam" id="PF02108">
    <property type="entry name" value="FliH"/>
    <property type="match status" value="1"/>
</dbReference>
<evidence type="ECO:0000313" key="13">
    <source>
        <dbReference type="Proteomes" id="UP000056090"/>
    </source>
</evidence>
<evidence type="ECO:0000313" key="12">
    <source>
        <dbReference type="EMBL" id="AIF98150.1"/>
    </source>
</evidence>
<keyword evidence="7" id="KW-1005">Bacterial flagellum biogenesis</keyword>
<evidence type="ECO:0000256" key="10">
    <source>
        <dbReference type="SAM" id="MobiDB-lite"/>
    </source>
</evidence>
<evidence type="ECO:0000259" key="11">
    <source>
        <dbReference type="Pfam" id="PF02108"/>
    </source>
</evidence>
<feature type="region of interest" description="Disordered" evidence="10">
    <location>
        <begin position="1"/>
        <end position="60"/>
    </location>
</feature>
<evidence type="ECO:0000256" key="8">
    <source>
        <dbReference type="ARBA" id="ARBA00022927"/>
    </source>
</evidence>
<dbReference type="GO" id="GO:0044781">
    <property type="term" value="P:bacterial-type flagellum organization"/>
    <property type="evidence" value="ECO:0007669"/>
    <property type="project" value="UniProtKB-KW"/>
</dbReference>
<dbReference type="NCBIfam" id="NF004270">
    <property type="entry name" value="PRK05687.2-1"/>
    <property type="match status" value="1"/>
</dbReference>
<evidence type="ECO:0000256" key="9">
    <source>
        <dbReference type="ARBA" id="ARBA00023225"/>
    </source>
</evidence>
<feature type="domain" description="Flagellar assembly protein FliH/Type III secretion system HrpE" evidence="11">
    <location>
        <begin position="125"/>
        <end position="246"/>
    </location>
</feature>
<dbReference type="InterPro" id="IPR000563">
    <property type="entry name" value="Flag_FliH"/>
</dbReference>
<organism evidence="12 13">
    <name type="scientific">Alteromonas australica</name>
    <dbReference type="NCBI Taxonomy" id="589873"/>
    <lineage>
        <taxon>Bacteria</taxon>
        <taxon>Pseudomonadati</taxon>
        <taxon>Pseudomonadota</taxon>
        <taxon>Gammaproteobacteria</taxon>
        <taxon>Alteromonadales</taxon>
        <taxon>Alteromonadaceae</taxon>
        <taxon>Alteromonas/Salinimonas group</taxon>
        <taxon>Alteromonas</taxon>
    </lineage>
</organism>
<comment type="function">
    <text evidence="1">Needed for flagellar regrowth and assembly.</text>
</comment>
<dbReference type="AlphaFoldDB" id="A0A075NZV8"/>
<dbReference type="KEGG" id="aal:EP13_05220"/>
<keyword evidence="13" id="KW-1185">Reference proteome</keyword>
<comment type="similarity">
    <text evidence="3">Belongs to the FliH family.</text>
</comment>
<dbReference type="GO" id="GO:0005829">
    <property type="term" value="C:cytosol"/>
    <property type="evidence" value="ECO:0007669"/>
    <property type="project" value="TreeGrafter"/>
</dbReference>
<feature type="compositionally biased region" description="Basic and acidic residues" evidence="10">
    <location>
        <begin position="24"/>
        <end position="34"/>
    </location>
</feature>
<dbReference type="InterPro" id="IPR018035">
    <property type="entry name" value="Flagellar_FliH/T3SS_HrpE"/>
</dbReference>
<evidence type="ECO:0000256" key="2">
    <source>
        <dbReference type="ARBA" id="ARBA00004496"/>
    </source>
</evidence>
<keyword evidence="5" id="KW-0813">Transport</keyword>
<proteinExistence type="inferred from homology"/>
<gene>
    <name evidence="12" type="ORF">EP13_05220</name>
</gene>
<dbReference type="GO" id="GO:0003774">
    <property type="term" value="F:cytoskeletal motor activity"/>
    <property type="evidence" value="ECO:0007669"/>
    <property type="project" value="InterPro"/>
</dbReference>
<name>A0A075NZV8_9ALTE</name>
<sequence>MSSNKGFSDEELHEAKAWDLPFVEDARQQQDDGKTNALNFRSDWKYEPPEEEEEILPPTADEIEAIRQAAYDEGYAEGKATGFEEGKQEGLEQGLSEGRETGHAEGLEQGLDEGRSQALAQAEVWQQLAEKLHQPLSQANDETRDQLVKLAVSLARAVLKVEVSTNEQVILQALSEGMKALPINQTRYQLHMHPDDIELVKVHFGDETIEDKGWQFFEAPAMERGGCDITSEHNAVDVSIERRCRDVIDKFLLNQGLSDD</sequence>
<keyword evidence="8" id="KW-0653">Protein transport</keyword>
<dbReference type="InterPro" id="IPR051472">
    <property type="entry name" value="T3SS_Stator/FliH"/>
</dbReference>
<dbReference type="RefSeq" id="WP_044056345.1">
    <property type="nucleotide sequence ID" value="NZ_CBCSKJ010000001.1"/>
</dbReference>
<dbReference type="PANTHER" id="PTHR34982:SF1">
    <property type="entry name" value="FLAGELLAR ASSEMBLY PROTEIN FLIH"/>
    <property type="match status" value="1"/>
</dbReference>
<comment type="subcellular location">
    <subcellularLocation>
        <location evidence="2">Cytoplasm</location>
    </subcellularLocation>
</comment>
<keyword evidence="12" id="KW-0969">Cilium</keyword>
<keyword evidence="12" id="KW-0966">Cell projection</keyword>
<dbReference type="GO" id="GO:0009288">
    <property type="term" value="C:bacterial-type flagellum"/>
    <property type="evidence" value="ECO:0007669"/>
    <property type="project" value="InterPro"/>
</dbReference>
<dbReference type="PRINTS" id="PR01003">
    <property type="entry name" value="FLGFLIH"/>
</dbReference>
<accession>A0A075NZV8</accession>
<dbReference type="GeneID" id="78254331"/>
<feature type="region of interest" description="Disordered" evidence="10">
    <location>
        <begin position="82"/>
        <end position="115"/>
    </location>
</feature>
<evidence type="ECO:0000256" key="6">
    <source>
        <dbReference type="ARBA" id="ARBA00022490"/>
    </source>
</evidence>
<feature type="compositionally biased region" description="Basic and acidic residues" evidence="10">
    <location>
        <begin position="97"/>
        <end position="106"/>
    </location>
</feature>
<keyword evidence="9" id="KW-1006">Bacterial flagellum protein export</keyword>
<feature type="compositionally biased region" description="Basic and acidic residues" evidence="10">
    <location>
        <begin position="7"/>
        <end position="17"/>
    </location>
</feature>
<keyword evidence="12" id="KW-0282">Flagellum</keyword>
<keyword evidence="6" id="KW-0963">Cytoplasm</keyword>